<gene>
    <name evidence="1" type="ORF">ATK06_0913</name>
</gene>
<comment type="caution">
    <text evidence="1">The sequence shown here is derived from an EMBL/GenBank/DDBJ whole genome shotgun (WGS) entry which is preliminary data.</text>
</comment>
<organism evidence="1 2">
    <name type="scientific">Corynebacterium renale</name>
    <dbReference type="NCBI Taxonomy" id="1724"/>
    <lineage>
        <taxon>Bacteria</taxon>
        <taxon>Bacillati</taxon>
        <taxon>Actinomycetota</taxon>
        <taxon>Actinomycetes</taxon>
        <taxon>Mycobacteriales</taxon>
        <taxon>Corynebacteriaceae</taxon>
        <taxon>Corynebacterium</taxon>
    </lineage>
</organism>
<reference evidence="1 2" key="1">
    <citation type="submission" date="2017-10" db="EMBL/GenBank/DDBJ databases">
        <title>Sequencing the genomes of 1000 actinobacteria strains.</title>
        <authorList>
            <person name="Klenk H.-P."/>
        </authorList>
    </citation>
    <scope>NUCLEOTIDE SEQUENCE [LARGE SCALE GENOMIC DNA]</scope>
    <source>
        <strain evidence="1 2">DSM 20688</strain>
    </source>
</reference>
<dbReference type="EMBL" id="PDJF01000001">
    <property type="protein sequence ID" value="PFG27834.1"/>
    <property type="molecule type" value="Genomic_DNA"/>
</dbReference>
<sequence>MLSIALDLGTEIVNWVFMLVNLVANGLSSAL</sequence>
<protein>
    <submittedName>
        <fullName evidence="1">Uncharacterized protein</fullName>
    </submittedName>
</protein>
<accession>A0A2A9DMK4</accession>
<keyword evidence="2" id="KW-1185">Reference proteome</keyword>
<dbReference type="Proteomes" id="UP000221653">
    <property type="component" value="Unassembled WGS sequence"/>
</dbReference>
<evidence type="ECO:0000313" key="1">
    <source>
        <dbReference type="EMBL" id="PFG27834.1"/>
    </source>
</evidence>
<evidence type="ECO:0000313" key="2">
    <source>
        <dbReference type="Proteomes" id="UP000221653"/>
    </source>
</evidence>
<proteinExistence type="predicted"/>
<name>A0A2A9DMK4_9CORY</name>
<dbReference type="AlphaFoldDB" id="A0A2A9DMK4"/>